<keyword evidence="17" id="KW-0735">Signal-anchor</keyword>
<dbReference type="GO" id="GO:0009002">
    <property type="term" value="F:serine-type D-Ala-D-Ala carboxypeptidase activity"/>
    <property type="evidence" value="ECO:0007669"/>
    <property type="project" value="UniProtKB-EC"/>
</dbReference>
<evidence type="ECO:0000256" key="24">
    <source>
        <dbReference type="ARBA" id="ARBA00034000"/>
    </source>
</evidence>
<evidence type="ECO:0000259" key="32">
    <source>
        <dbReference type="Pfam" id="PF17092"/>
    </source>
</evidence>
<dbReference type="GO" id="GO:0008658">
    <property type="term" value="F:penicillin binding"/>
    <property type="evidence" value="ECO:0007669"/>
    <property type="project" value="InterPro"/>
</dbReference>
<evidence type="ECO:0000259" key="30">
    <source>
        <dbReference type="Pfam" id="PF00905"/>
    </source>
</evidence>
<feature type="domain" description="Penicillin-binding protein OB-like" evidence="32">
    <location>
        <begin position="360"/>
        <end position="462"/>
    </location>
</feature>
<dbReference type="EMBL" id="VHSG01000019">
    <property type="protein sequence ID" value="TQV72657.1"/>
    <property type="molecule type" value="Genomic_DNA"/>
</dbReference>
<evidence type="ECO:0000256" key="23">
    <source>
        <dbReference type="ARBA" id="ARBA00023316"/>
    </source>
</evidence>
<dbReference type="InterPro" id="IPR012338">
    <property type="entry name" value="Beta-lactam/transpept-like"/>
</dbReference>
<dbReference type="GO" id="GO:0008360">
    <property type="term" value="P:regulation of cell shape"/>
    <property type="evidence" value="ECO:0007669"/>
    <property type="project" value="UniProtKB-KW"/>
</dbReference>
<dbReference type="OrthoDB" id="9766909at2"/>
<keyword evidence="10" id="KW-0121">Carboxypeptidase</keyword>
<evidence type="ECO:0000256" key="2">
    <source>
        <dbReference type="ARBA" id="ARBA00004249"/>
    </source>
</evidence>
<evidence type="ECO:0000256" key="1">
    <source>
        <dbReference type="ARBA" id="ARBA00002624"/>
    </source>
</evidence>
<keyword evidence="16" id="KW-0133">Cell shape</keyword>
<keyword evidence="21" id="KW-0046">Antibiotic resistance</keyword>
<feature type="region of interest" description="Disordered" evidence="28">
    <location>
        <begin position="334"/>
        <end position="368"/>
    </location>
</feature>
<comment type="catalytic activity">
    <reaction evidence="24">
        <text>Preferential cleavage: (Ac)2-L-Lys-D-Ala-|-D-Ala. Also transpeptidation of peptidyl-alanyl moieties that are N-acyl substituents of D-alanine.</text>
        <dbReference type="EC" id="3.4.16.4"/>
    </reaction>
</comment>
<comment type="pathway">
    <text evidence="27">Glycan biosynthesis.</text>
</comment>
<dbReference type="Proteomes" id="UP000319732">
    <property type="component" value="Unassembled WGS sequence"/>
</dbReference>
<keyword evidence="34" id="KW-1185">Reference proteome</keyword>
<evidence type="ECO:0000256" key="14">
    <source>
        <dbReference type="ARBA" id="ARBA00022692"/>
    </source>
</evidence>
<evidence type="ECO:0000256" key="8">
    <source>
        <dbReference type="ARBA" id="ARBA00022475"/>
    </source>
</evidence>
<evidence type="ECO:0000256" key="17">
    <source>
        <dbReference type="ARBA" id="ARBA00022968"/>
    </source>
</evidence>
<feature type="domain" description="Glycosyl transferase family 51" evidence="31">
    <location>
        <begin position="59"/>
        <end position="233"/>
    </location>
</feature>
<feature type="compositionally biased region" description="Low complexity" evidence="28">
    <location>
        <begin position="334"/>
        <end position="360"/>
    </location>
</feature>
<comment type="similarity">
    <text evidence="4">In the C-terminal section; belongs to the transpeptidase family.</text>
</comment>
<evidence type="ECO:0000256" key="26">
    <source>
        <dbReference type="ARBA" id="ARBA00049902"/>
    </source>
</evidence>
<comment type="caution">
    <text evidence="33">The sequence shown here is derived from an EMBL/GenBank/DDBJ whole genome shotgun (WGS) entry which is preliminary data.</text>
</comment>
<evidence type="ECO:0000256" key="5">
    <source>
        <dbReference type="ARBA" id="ARBA00007739"/>
    </source>
</evidence>
<dbReference type="GO" id="GO:0071555">
    <property type="term" value="P:cell wall organization"/>
    <property type="evidence" value="ECO:0007669"/>
    <property type="project" value="UniProtKB-KW"/>
</dbReference>
<dbReference type="SUPFAM" id="SSF56601">
    <property type="entry name" value="beta-lactamase/transpeptidase-like"/>
    <property type="match status" value="1"/>
</dbReference>
<dbReference type="AlphaFoldDB" id="A0A545T5Z5"/>
<sequence length="887" mass="97357">MTVKKPYIIATLWLLLAGFSGSLVVLGGMYLYLSPKLPAVEALRDFKYLTPLRVYSSDQKLIGEFGEKRRTPISYEEIPPQYIQALLAIEDDQFYSHHGVSIKGLLRAVSQLLLTGRKQSGGSTITMQVARNFFLTFERTFARKFNEILLALQIERELSKAEILELYVNQIFLGNRAYGIRAAARVYYGKDIDELNLAQLAMTAGLQKAPSKYNPIVNPTRALVRRNYILERMLELDYIDEATYQIYSAEPVTASYHGLSLELSAPYVAEMARKKAVELFGEAAYTDGYQVYTTIDSRMQGSAQQAVVKGLMTYDQRHGYRGPEMTLEPVYSDAAPAPDAAAGTGEADPATTADAAATPDQSPQPSLDLENWQQTLSTIPRYANLAPAAVTRVDEQSFTAVLADGQLISVGWEQGLASARRYLSEDRRGPKPKQAQDVVNLGDVVRVVQRDELWHLTQVPEAQAALVALNPENGAIKSLVGGFDFNQSHFNRITQAARQPGSSFKPFIYTAALENGFSTASIINDAPIVLDDASLEGAWRPRDDSGKFFGPTRLRQALYRSRNLVSIRVLRGIGISRAIDGMDRYGFEKSKFPRDLSLALGSYAMTPLEIARGYAVFANGGYLVDPYLIDHITNAEEQVVYQAVPPTVCRDCDSEAEADPETELTAAETDPTALETDPASGAQLPVTDELPAPETAALASDTGEPDIGEEIEELLPPPMELPRAPKMLDDQVAFLIDSMLKDVVRKGTGIKAMALGRNDLAGKTGTTNGPKDAWFSGYNGHLVTTTWLGFDQNLPLGQREYGGSAALPIWIDFMRTALEGVPETVRRQPYGLVAISIDPKTGNRAQPGSTDTIFEFFRTDNLPVLADFDPNAISDPDAAQAPPEELF</sequence>
<organism evidence="33 34">
    <name type="scientific">Exilibacterium tricleocarpae</name>
    <dbReference type="NCBI Taxonomy" id="2591008"/>
    <lineage>
        <taxon>Bacteria</taxon>
        <taxon>Pseudomonadati</taxon>
        <taxon>Pseudomonadota</taxon>
        <taxon>Gammaproteobacteria</taxon>
        <taxon>Cellvibrionales</taxon>
        <taxon>Cellvibrionaceae</taxon>
        <taxon>Exilibacterium</taxon>
    </lineage>
</organism>
<keyword evidence="18" id="KW-0573">Peptidoglycan synthesis</keyword>
<dbReference type="Gene3D" id="1.10.3810.10">
    <property type="entry name" value="Biosynthetic peptidoglycan transglycosylase-like"/>
    <property type="match status" value="1"/>
</dbReference>
<evidence type="ECO:0000256" key="15">
    <source>
        <dbReference type="ARBA" id="ARBA00022801"/>
    </source>
</evidence>
<evidence type="ECO:0000256" key="25">
    <source>
        <dbReference type="ARBA" id="ARBA00044770"/>
    </source>
</evidence>
<dbReference type="Gene3D" id="3.40.710.10">
    <property type="entry name" value="DD-peptidase/beta-lactamase superfamily"/>
    <property type="match status" value="2"/>
</dbReference>
<keyword evidence="12" id="KW-0328">Glycosyltransferase</keyword>
<dbReference type="RefSeq" id="WP_142928387.1">
    <property type="nucleotide sequence ID" value="NZ_ML660098.1"/>
</dbReference>
<evidence type="ECO:0000256" key="19">
    <source>
        <dbReference type="ARBA" id="ARBA00022989"/>
    </source>
</evidence>
<dbReference type="InterPro" id="IPR023346">
    <property type="entry name" value="Lysozyme-like_dom_sf"/>
</dbReference>
<reference evidence="33 34" key="1">
    <citation type="submission" date="2019-06" db="EMBL/GenBank/DDBJ databases">
        <title>Whole genome sequence for Cellvibrionaceae sp. R142.</title>
        <authorList>
            <person name="Wang G."/>
        </authorList>
    </citation>
    <scope>NUCLEOTIDE SEQUENCE [LARGE SCALE GENOMIC DNA]</scope>
    <source>
        <strain evidence="33 34">R142</strain>
    </source>
</reference>
<accession>A0A545T5Z5</accession>
<evidence type="ECO:0000256" key="12">
    <source>
        <dbReference type="ARBA" id="ARBA00022676"/>
    </source>
</evidence>
<name>A0A545T5Z5_9GAMM</name>
<keyword evidence="19 29" id="KW-1133">Transmembrane helix</keyword>
<dbReference type="SUPFAM" id="SSF53955">
    <property type="entry name" value="Lysozyme-like"/>
    <property type="match status" value="1"/>
</dbReference>
<keyword evidence="9" id="KW-0997">Cell inner membrane</keyword>
<evidence type="ECO:0000313" key="34">
    <source>
        <dbReference type="Proteomes" id="UP000319732"/>
    </source>
</evidence>
<comment type="function">
    <text evidence="1">Cell wall formation. Synthesis of cross-linked peptidoglycan from the lipid intermediates. The enzyme has a penicillin-insensitive transglycosylase N-terminal domain (formation of linear glycan strands) and a penicillin-sensitive transpeptidase C-terminal domain (cross-linking of the peptide subunits).</text>
</comment>
<feature type="transmembrane region" description="Helical" evidence="29">
    <location>
        <begin position="12"/>
        <end position="33"/>
    </location>
</feature>
<evidence type="ECO:0000256" key="16">
    <source>
        <dbReference type="ARBA" id="ARBA00022960"/>
    </source>
</evidence>
<evidence type="ECO:0000256" key="10">
    <source>
        <dbReference type="ARBA" id="ARBA00022645"/>
    </source>
</evidence>
<keyword evidence="22" id="KW-0511">Multifunctional enzyme</keyword>
<dbReference type="EC" id="2.4.99.28" evidence="25"/>
<dbReference type="InterPro" id="IPR001264">
    <property type="entry name" value="Glyco_trans_51"/>
</dbReference>
<comment type="subcellular location">
    <subcellularLocation>
        <location evidence="2">Cell inner membrane</location>
        <topology evidence="2">Single-pass type II membrane protein</topology>
    </subcellularLocation>
</comment>
<evidence type="ECO:0000256" key="29">
    <source>
        <dbReference type="SAM" id="Phobius"/>
    </source>
</evidence>
<comment type="pathway">
    <text evidence="3">Cell wall biogenesis; peptidoglycan biosynthesis.</text>
</comment>
<dbReference type="Pfam" id="PF00912">
    <property type="entry name" value="Transgly"/>
    <property type="match status" value="1"/>
</dbReference>
<keyword evidence="13" id="KW-0808">Transferase</keyword>
<evidence type="ECO:0000256" key="21">
    <source>
        <dbReference type="ARBA" id="ARBA00023251"/>
    </source>
</evidence>
<dbReference type="Pfam" id="PF00905">
    <property type="entry name" value="Transpeptidase"/>
    <property type="match status" value="1"/>
</dbReference>
<evidence type="ECO:0000256" key="20">
    <source>
        <dbReference type="ARBA" id="ARBA00023136"/>
    </source>
</evidence>
<evidence type="ECO:0000256" key="28">
    <source>
        <dbReference type="SAM" id="MobiDB-lite"/>
    </source>
</evidence>
<dbReference type="GO" id="GO:0009252">
    <property type="term" value="P:peptidoglycan biosynthetic process"/>
    <property type="evidence" value="ECO:0007669"/>
    <property type="project" value="UniProtKB-UniPathway"/>
</dbReference>
<comment type="similarity">
    <text evidence="5">In the N-terminal section; belongs to the glycosyltransferase 51 family.</text>
</comment>
<dbReference type="GO" id="GO:0005886">
    <property type="term" value="C:plasma membrane"/>
    <property type="evidence" value="ECO:0007669"/>
    <property type="project" value="UniProtKB-SubCell"/>
</dbReference>
<proteinExistence type="inferred from homology"/>
<feature type="domain" description="Penicillin-binding protein transpeptidase" evidence="30">
    <location>
        <begin position="465"/>
        <end position="642"/>
    </location>
</feature>
<dbReference type="GO" id="GO:0030288">
    <property type="term" value="C:outer membrane-bounded periplasmic space"/>
    <property type="evidence" value="ECO:0007669"/>
    <property type="project" value="TreeGrafter"/>
</dbReference>
<evidence type="ECO:0000256" key="27">
    <source>
        <dbReference type="ARBA" id="ARBA00060592"/>
    </source>
</evidence>
<dbReference type="Pfam" id="PF17092">
    <property type="entry name" value="PCB_OB"/>
    <property type="match status" value="1"/>
</dbReference>
<evidence type="ECO:0000256" key="6">
    <source>
        <dbReference type="ARBA" id="ARBA00012448"/>
    </source>
</evidence>
<keyword evidence="14 29" id="KW-0812">Transmembrane</keyword>
<dbReference type="InterPro" id="IPR001460">
    <property type="entry name" value="PCN-bd_Tpept"/>
</dbReference>
<evidence type="ECO:0000256" key="13">
    <source>
        <dbReference type="ARBA" id="ARBA00022679"/>
    </source>
</evidence>
<gene>
    <name evidence="33" type="ORF">FKG94_18370</name>
</gene>
<dbReference type="InterPro" id="IPR031376">
    <property type="entry name" value="PCB_OB"/>
</dbReference>
<keyword evidence="15" id="KW-0378">Hydrolase</keyword>
<evidence type="ECO:0000256" key="4">
    <source>
        <dbReference type="ARBA" id="ARBA00007090"/>
    </source>
</evidence>
<feature type="region of interest" description="Disordered" evidence="28">
    <location>
        <begin position="653"/>
        <end position="686"/>
    </location>
</feature>
<dbReference type="GO" id="GO:0046677">
    <property type="term" value="P:response to antibiotic"/>
    <property type="evidence" value="ECO:0007669"/>
    <property type="project" value="UniProtKB-KW"/>
</dbReference>
<evidence type="ECO:0000256" key="22">
    <source>
        <dbReference type="ARBA" id="ARBA00023268"/>
    </source>
</evidence>
<dbReference type="NCBIfam" id="TIGR02074">
    <property type="entry name" value="PBP_1a_fam"/>
    <property type="match status" value="1"/>
</dbReference>
<dbReference type="InterPro" id="IPR050396">
    <property type="entry name" value="Glycosyltr_51/Transpeptidase"/>
</dbReference>
<evidence type="ECO:0000256" key="18">
    <source>
        <dbReference type="ARBA" id="ARBA00022984"/>
    </source>
</evidence>
<evidence type="ECO:0000256" key="3">
    <source>
        <dbReference type="ARBA" id="ARBA00004752"/>
    </source>
</evidence>
<dbReference type="EC" id="3.4.16.4" evidence="6"/>
<evidence type="ECO:0000313" key="33">
    <source>
        <dbReference type="EMBL" id="TQV72657.1"/>
    </source>
</evidence>
<dbReference type="GO" id="GO:0006508">
    <property type="term" value="P:proteolysis"/>
    <property type="evidence" value="ECO:0007669"/>
    <property type="project" value="UniProtKB-KW"/>
</dbReference>
<dbReference type="PANTHER" id="PTHR32282:SF27">
    <property type="entry name" value="PENICILLIN-BINDING PROTEIN 1A"/>
    <property type="match status" value="1"/>
</dbReference>
<dbReference type="GO" id="GO:0008955">
    <property type="term" value="F:peptidoglycan glycosyltransferase activity"/>
    <property type="evidence" value="ECO:0007669"/>
    <property type="project" value="UniProtKB-EC"/>
</dbReference>
<dbReference type="FunFam" id="1.10.3810.10:FF:000003">
    <property type="entry name" value="Penicillin-binding protein 1a"/>
    <property type="match status" value="1"/>
</dbReference>
<evidence type="ECO:0000256" key="11">
    <source>
        <dbReference type="ARBA" id="ARBA00022670"/>
    </source>
</evidence>
<keyword evidence="8" id="KW-1003">Cell membrane</keyword>
<keyword evidence="23" id="KW-0961">Cell wall biogenesis/degradation</keyword>
<protein>
    <recommendedName>
        <fullName evidence="7">Penicillin-binding protein 1A</fullName>
        <ecNumber evidence="25">2.4.99.28</ecNumber>
        <ecNumber evidence="6">3.4.16.4</ecNumber>
    </recommendedName>
</protein>
<keyword evidence="20 29" id="KW-0472">Membrane</keyword>
<evidence type="ECO:0000256" key="7">
    <source>
        <dbReference type="ARBA" id="ARBA00018638"/>
    </source>
</evidence>
<evidence type="ECO:0000256" key="9">
    <source>
        <dbReference type="ARBA" id="ARBA00022519"/>
    </source>
</evidence>
<dbReference type="InterPro" id="IPR036950">
    <property type="entry name" value="PBP_transglycosylase"/>
</dbReference>
<keyword evidence="11" id="KW-0645">Protease</keyword>
<dbReference type="PANTHER" id="PTHR32282">
    <property type="entry name" value="BINDING PROTEIN TRANSPEPTIDASE, PUTATIVE-RELATED"/>
    <property type="match status" value="1"/>
</dbReference>
<evidence type="ECO:0000259" key="31">
    <source>
        <dbReference type="Pfam" id="PF00912"/>
    </source>
</evidence>
<dbReference type="UniPathway" id="UPA00219"/>
<comment type="catalytic activity">
    <reaction evidence="26">
        <text>[GlcNAc-(1-&gt;4)-Mur2Ac(oyl-L-Ala-gamma-D-Glu-L-Lys-D-Ala-D-Ala)](n)-di-trans,octa-cis-undecaprenyl diphosphate + beta-D-GlcNAc-(1-&gt;4)-Mur2Ac(oyl-L-Ala-gamma-D-Glu-L-Lys-D-Ala-D-Ala)-di-trans,octa-cis-undecaprenyl diphosphate = [GlcNAc-(1-&gt;4)-Mur2Ac(oyl-L-Ala-gamma-D-Glu-L-Lys-D-Ala-D-Ala)](n+1)-di-trans,octa-cis-undecaprenyl diphosphate + di-trans,octa-cis-undecaprenyl diphosphate + H(+)</text>
        <dbReference type="Rhea" id="RHEA:23708"/>
        <dbReference type="Rhea" id="RHEA-COMP:9602"/>
        <dbReference type="Rhea" id="RHEA-COMP:9603"/>
        <dbReference type="ChEBI" id="CHEBI:15378"/>
        <dbReference type="ChEBI" id="CHEBI:58405"/>
        <dbReference type="ChEBI" id="CHEBI:60033"/>
        <dbReference type="ChEBI" id="CHEBI:78435"/>
        <dbReference type="EC" id="2.4.99.28"/>
    </reaction>
</comment>